<proteinExistence type="predicted"/>
<dbReference type="PANTHER" id="PTHR46888">
    <property type="entry name" value="ZINC KNUCKLE DOMAINCONTAINING PROTEIN-RELATED"/>
    <property type="match status" value="1"/>
</dbReference>
<comment type="caution">
    <text evidence="1">The sequence shown here is derived from an EMBL/GenBank/DDBJ whole genome shotgun (WGS) entry which is preliminary data.</text>
</comment>
<dbReference type="AlphaFoldDB" id="A0A9Q1CUH0"/>
<evidence type="ECO:0000313" key="2">
    <source>
        <dbReference type="Proteomes" id="UP001152320"/>
    </source>
</evidence>
<dbReference type="Proteomes" id="UP001152320">
    <property type="component" value="Chromosome 1"/>
</dbReference>
<dbReference type="InterPro" id="IPR038269">
    <property type="entry name" value="SCAN_sf"/>
</dbReference>
<name>A0A9Q1CUH0_HOLLE</name>
<dbReference type="EMBL" id="JAIZAY010000001">
    <property type="protein sequence ID" value="KAJ8051004.1"/>
    <property type="molecule type" value="Genomic_DNA"/>
</dbReference>
<dbReference type="PANTHER" id="PTHR46888:SF1">
    <property type="entry name" value="RIBONUCLEASE H"/>
    <property type="match status" value="1"/>
</dbReference>
<sequence>MKKTYDDLVDIIVREQILSVCNRNMSIFIREKEPKTLKDLTTMADRYSIVHGRSTDSKSDSGGKPFSWEKGHVARNGRQRYSQTAETNQAAALELDNQIESVETNETKQEEPQHTVNACLGICANECGIVSQNTNDVNLLCEHEIPLISVAATESDKMILSRGFIEDREVSVLRDSRCSTVRIRRSVVGDEQLTGNVRKCVLNYTVRDVPEATVCVCVCVCVGAPAALCMNNPLYDLALGNVQGVRNPWDPDKNWQNSFDQKKETCAVETRAMIARQEKPVTPLKVVETLAKVASKEDISNGQYNDKTLDKRAR</sequence>
<dbReference type="SUPFAM" id="SSF47353">
    <property type="entry name" value="Retrovirus capsid dimerization domain-like"/>
    <property type="match status" value="1"/>
</dbReference>
<evidence type="ECO:0000313" key="1">
    <source>
        <dbReference type="EMBL" id="KAJ8051004.1"/>
    </source>
</evidence>
<dbReference type="Gene3D" id="1.10.4020.10">
    <property type="entry name" value="DNA breaking-rejoining enzymes"/>
    <property type="match status" value="1"/>
</dbReference>
<protein>
    <submittedName>
        <fullName evidence="1">Uncharacterized protein</fullName>
    </submittedName>
</protein>
<reference evidence="1" key="1">
    <citation type="submission" date="2021-10" db="EMBL/GenBank/DDBJ databases">
        <title>Tropical sea cucumber genome reveals ecological adaptation and Cuvierian tubules defense mechanism.</title>
        <authorList>
            <person name="Chen T."/>
        </authorList>
    </citation>
    <scope>NUCLEOTIDE SEQUENCE</scope>
    <source>
        <strain evidence="1">Nanhai2018</strain>
        <tissue evidence="1">Muscle</tissue>
    </source>
</reference>
<organism evidence="1 2">
    <name type="scientific">Holothuria leucospilota</name>
    <name type="common">Black long sea cucumber</name>
    <name type="synonym">Mertensiothuria leucospilota</name>
    <dbReference type="NCBI Taxonomy" id="206669"/>
    <lineage>
        <taxon>Eukaryota</taxon>
        <taxon>Metazoa</taxon>
        <taxon>Echinodermata</taxon>
        <taxon>Eleutherozoa</taxon>
        <taxon>Echinozoa</taxon>
        <taxon>Holothuroidea</taxon>
        <taxon>Aspidochirotacea</taxon>
        <taxon>Aspidochirotida</taxon>
        <taxon>Holothuriidae</taxon>
        <taxon>Holothuria</taxon>
    </lineage>
</organism>
<keyword evidence="2" id="KW-1185">Reference proteome</keyword>
<accession>A0A9Q1CUH0</accession>
<gene>
    <name evidence="1" type="ORF">HOLleu_04408</name>
</gene>